<dbReference type="AlphaFoldDB" id="F0X269"/>
<proteinExistence type="predicted"/>
<reference evidence="1" key="1">
    <citation type="journal article" date="2011" name="PLoS Biol.">
        <title>Gene gain and loss during evolution of obligate parasitism in the white rust pathogen of Arabidopsis thaliana.</title>
        <authorList>
            <person name="Kemen E."/>
            <person name="Gardiner A."/>
            <person name="Schultz-Larsen T."/>
            <person name="Kemen A.C."/>
            <person name="Balmuth A.L."/>
            <person name="Robert-Seilaniantz A."/>
            <person name="Bailey K."/>
            <person name="Holub E."/>
            <person name="Studholme D.J."/>
            <person name="Maclean D."/>
            <person name="Jones J.D."/>
        </authorList>
    </citation>
    <scope>NUCLEOTIDE SEQUENCE</scope>
</reference>
<dbReference type="HOGENOM" id="CLU_2163139_0_0_1"/>
<gene>
    <name evidence="1" type="primary">AlNc14C865G12587</name>
    <name evidence="1" type="ORF">ALNC14_140880</name>
</gene>
<dbReference type="EMBL" id="FR824760">
    <property type="protein sequence ID" value="CCA27944.1"/>
    <property type="molecule type" value="Genomic_DNA"/>
</dbReference>
<sequence>MTQEGNEALVLVELSLNSARRLHAQNSLILRFEATPAMPRKTTRTACVSSTTSLTPFVTSVNAQWLAGTIFLAAHCATGSAKKTTSVASPATSARIQENEVPPIRFLLQSI</sequence>
<accession>F0X269</accession>
<evidence type="ECO:0000313" key="1">
    <source>
        <dbReference type="EMBL" id="CCA27944.1"/>
    </source>
</evidence>
<reference evidence="1" key="2">
    <citation type="submission" date="2011-02" db="EMBL/GenBank/DDBJ databases">
        <authorList>
            <person name="MacLean D."/>
        </authorList>
    </citation>
    <scope>NUCLEOTIDE SEQUENCE</scope>
</reference>
<organism evidence="1">
    <name type="scientific">Albugo laibachii Nc14</name>
    <dbReference type="NCBI Taxonomy" id="890382"/>
    <lineage>
        <taxon>Eukaryota</taxon>
        <taxon>Sar</taxon>
        <taxon>Stramenopiles</taxon>
        <taxon>Oomycota</taxon>
        <taxon>Peronosporomycetes</taxon>
        <taxon>Albuginales</taxon>
        <taxon>Albuginaceae</taxon>
        <taxon>Albugo</taxon>
    </lineage>
</organism>
<name>F0X269_9STRA</name>
<protein>
    <submittedName>
        <fullName evidence="1">AlNc14C865G12587 protein</fullName>
    </submittedName>
</protein>